<keyword evidence="3" id="KW-1185">Reference proteome</keyword>
<feature type="compositionally biased region" description="Basic and acidic residues" evidence="1">
    <location>
        <begin position="61"/>
        <end position="75"/>
    </location>
</feature>
<proteinExistence type="predicted"/>
<dbReference type="EMBL" id="JANPWB010000002">
    <property type="protein sequence ID" value="KAJ1210464.1"/>
    <property type="molecule type" value="Genomic_DNA"/>
</dbReference>
<protein>
    <submittedName>
        <fullName evidence="2">Uncharacterized protein</fullName>
    </submittedName>
</protein>
<dbReference type="Proteomes" id="UP001066276">
    <property type="component" value="Chromosome 1_2"/>
</dbReference>
<organism evidence="2 3">
    <name type="scientific">Pleurodeles waltl</name>
    <name type="common">Iberian ribbed newt</name>
    <dbReference type="NCBI Taxonomy" id="8319"/>
    <lineage>
        <taxon>Eukaryota</taxon>
        <taxon>Metazoa</taxon>
        <taxon>Chordata</taxon>
        <taxon>Craniata</taxon>
        <taxon>Vertebrata</taxon>
        <taxon>Euteleostomi</taxon>
        <taxon>Amphibia</taxon>
        <taxon>Batrachia</taxon>
        <taxon>Caudata</taxon>
        <taxon>Salamandroidea</taxon>
        <taxon>Salamandridae</taxon>
        <taxon>Pleurodelinae</taxon>
        <taxon>Pleurodeles</taxon>
    </lineage>
</organism>
<sequence length="141" mass="16112">MKWGGHASVRQYGPGRPRVAGYAVGGQSDALLRYVWKNILTCLRTERHLEVERRKTRVTQRRPEERELLTREQTGRKRVRGSDPATERSGNGDARENRIPARNVEARQALEGRGCYRYEIAYAVTYSVGHRGQGRYGEGLL</sequence>
<dbReference type="AlphaFoldDB" id="A0AAV7WBM9"/>
<feature type="region of interest" description="Disordered" evidence="1">
    <location>
        <begin position="52"/>
        <end position="101"/>
    </location>
</feature>
<comment type="caution">
    <text evidence="2">The sequence shown here is derived from an EMBL/GenBank/DDBJ whole genome shotgun (WGS) entry which is preliminary data.</text>
</comment>
<evidence type="ECO:0000313" key="3">
    <source>
        <dbReference type="Proteomes" id="UP001066276"/>
    </source>
</evidence>
<evidence type="ECO:0000313" key="2">
    <source>
        <dbReference type="EMBL" id="KAJ1210464.1"/>
    </source>
</evidence>
<accession>A0AAV7WBM9</accession>
<evidence type="ECO:0000256" key="1">
    <source>
        <dbReference type="SAM" id="MobiDB-lite"/>
    </source>
</evidence>
<name>A0AAV7WBM9_PLEWA</name>
<gene>
    <name evidence="2" type="ORF">NDU88_005828</name>
</gene>
<reference evidence="2" key="1">
    <citation type="journal article" date="2022" name="bioRxiv">
        <title>Sequencing and chromosome-scale assembly of the giantPleurodeles waltlgenome.</title>
        <authorList>
            <person name="Brown T."/>
            <person name="Elewa A."/>
            <person name="Iarovenko S."/>
            <person name="Subramanian E."/>
            <person name="Araus A.J."/>
            <person name="Petzold A."/>
            <person name="Susuki M."/>
            <person name="Suzuki K.-i.T."/>
            <person name="Hayashi T."/>
            <person name="Toyoda A."/>
            <person name="Oliveira C."/>
            <person name="Osipova E."/>
            <person name="Leigh N.D."/>
            <person name="Simon A."/>
            <person name="Yun M.H."/>
        </authorList>
    </citation>
    <scope>NUCLEOTIDE SEQUENCE</scope>
    <source>
        <strain evidence="2">20211129_DDA</strain>
        <tissue evidence="2">Liver</tissue>
    </source>
</reference>